<comment type="caution">
    <text evidence="1">The sequence shown here is derived from an EMBL/GenBank/DDBJ whole genome shotgun (WGS) entry which is preliminary data.</text>
</comment>
<organism evidence="1 2">
    <name type="scientific">Neocallimastix californiae</name>
    <dbReference type="NCBI Taxonomy" id="1754190"/>
    <lineage>
        <taxon>Eukaryota</taxon>
        <taxon>Fungi</taxon>
        <taxon>Fungi incertae sedis</taxon>
        <taxon>Chytridiomycota</taxon>
        <taxon>Chytridiomycota incertae sedis</taxon>
        <taxon>Neocallimastigomycetes</taxon>
        <taxon>Neocallimastigales</taxon>
        <taxon>Neocallimastigaceae</taxon>
        <taxon>Neocallimastix</taxon>
    </lineage>
</organism>
<dbReference type="STRING" id="1754190.A0A1Y2DZJ7"/>
<dbReference type="OrthoDB" id="435520at2759"/>
<dbReference type="Proteomes" id="UP000193920">
    <property type="component" value="Unassembled WGS sequence"/>
</dbReference>
<name>A0A1Y2DZJ7_9FUNG</name>
<proteinExistence type="predicted"/>
<evidence type="ECO:0000313" key="1">
    <source>
        <dbReference type="EMBL" id="ORY64667.1"/>
    </source>
</evidence>
<protein>
    <recommendedName>
        <fullName evidence="3">Alpha/beta-hydrolase</fullName>
    </recommendedName>
</protein>
<dbReference type="AlphaFoldDB" id="A0A1Y2DZJ7"/>
<gene>
    <name evidence="1" type="ORF">LY90DRAFT_668052</name>
</gene>
<evidence type="ECO:0008006" key="3">
    <source>
        <dbReference type="Google" id="ProtNLM"/>
    </source>
</evidence>
<dbReference type="EMBL" id="MCOG01000053">
    <property type="protein sequence ID" value="ORY64667.1"/>
    <property type="molecule type" value="Genomic_DNA"/>
</dbReference>
<accession>A0A1Y2DZJ7</accession>
<reference evidence="1 2" key="1">
    <citation type="submission" date="2016-08" db="EMBL/GenBank/DDBJ databases">
        <title>A Parts List for Fungal Cellulosomes Revealed by Comparative Genomics.</title>
        <authorList>
            <consortium name="DOE Joint Genome Institute"/>
            <person name="Haitjema C.H."/>
            <person name="Gilmore S.P."/>
            <person name="Henske J.K."/>
            <person name="Solomon K.V."/>
            <person name="De Groot R."/>
            <person name="Kuo A."/>
            <person name="Mondo S.J."/>
            <person name="Salamov A.A."/>
            <person name="Labutti K."/>
            <person name="Zhao Z."/>
            <person name="Chiniquy J."/>
            <person name="Barry K."/>
            <person name="Brewer H.M."/>
            <person name="Purvine S.O."/>
            <person name="Wright A.T."/>
            <person name="Boxma B."/>
            <person name="Van Alen T."/>
            <person name="Hackstein J.H."/>
            <person name="Baker S.E."/>
            <person name="Grigoriev I.V."/>
            <person name="O'Malley M.A."/>
        </authorList>
    </citation>
    <scope>NUCLEOTIDE SEQUENCE [LARGE SCALE GENOMIC DNA]</scope>
    <source>
        <strain evidence="1 2">G1</strain>
    </source>
</reference>
<dbReference type="SUPFAM" id="SSF53474">
    <property type="entry name" value="alpha/beta-Hydrolases"/>
    <property type="match status" value="1"/>
</dbReference>
<evidence type="ECO:0000313" key="2">
    <source>
        <dbReference type="Proteomes" id="UP000193920"/>
    </source>
</evidence>
<dbReference type="InterPro" id="IPR029058">
    <property type="entry name" value="AB_hydrolase_fold"/>
</dbReference>
<sequence length="401" mass="45215">MKTLNTPNKKIVYDIPSIIGNDNSSKAIDNKKIKIEMTYDQAKELLERPESNRTIILPNGTKVGLTEAGDPNGTPAIMMSGMGMHSRKYALLLNNYGLRYKVKIIGFDRPNIDGSDPIYFKESKKSSKKNSKKIKNIFRKSSKTSIATSCSKWVEGIIDVLGIKRCHLMSLCIGGLYVMGCVKYFKHPEKIASPLYLIAPWVTPKKCVLPVRFVDTFVPTSVIRAAMSCYYRTIGLMVPSAQKNPNAIMFKLVHVDEKADPLGGRRLLFSKILKSGFFKNETKHLCHDDWELGFGVNPNNKLDFSTIEKDVIIYHGTKDKLIPAKSSKYLVKKWNSKYKAELHIKKGKDHSTIKGSCLHDIFNSINEHSLNNSTNELPVTIKTTNNIYQKVIINIEISLIL</sequence>
<dbReference type="Gene3D" id="3.40.50.1820">
    <property type="entry name" value="alpha/beta hydrolase"/>
    <property type="match status" value="1"/>
</dbReference>
<keyword evidence="2" id="KW-1185">Reference proteome</keyword>